<protein>
    <submittedName>
        <fullName evidence="2">Uncharacterized protein</fullName>
    </submittedName>
</protein>
<dbReference type="EMBL" id="KE747824">
    <property type="protein sequence ID" value="RMZ70459.1"/>
    <property type="molecule type" value="Genomic_DNA"/>
</dbReference>
<evidence type="ECO:0000256" key="1">
    <source>
        <dbReference type="SAM" id="MobiDB-lite"/>
    </source>
</evidence>
<dbReference type="OrthoDB" id="3789154at2759"/>
<gene>
    <name evidence="2" type="ORF">GMOD_00000550</name>
</gene>
<organism evidence="2 3">
    <name type="scientific">Pyrenophora seminiperda CCB06</name>
    <dbReference type="NCBI Taxonomy" id="1302712"/>
    <lineage>
        <taxon>Eukaryota</taxon>
        <taxon>Fungi</taxon>
        <taxon>Dikarya</taxon>
        <taxon>Ascomycota</taxon>
        <taxon>Pezizomycotina</taxon>
        <taxon>Dothideomycetes</taxon>
        <taxon>Pleosporomycetidae</taxon>
        <taxon>Pleosporales</taxon>
        <taxon>Pleosporineae</taxon>
        <taxon>Pleosporaceae</taxon>
        <taxon>Pyrenophora</taxon>
    </lineage>
</organism>
<feature type="region of interest" description="Disordered" evidence="1">
    <location>
        <begin position="167"/>
        <end position="296"/>
    </location>
</feature>
<evidence type="ECO:0000313" key="3">
    <source>
        <dbReference type="Proteomes" id="UP000265663"/>
    </source>
</evidence>
<proteinExistence type="predicted"/>
<feature type="region of interest" description="Disordered" evidence="1">
    <location>
        <begin position="342"/>
        <end position="364"/>
    </location>
</feature>
<reference evidence="2 3" key="1">
    <citation type="journal article" date="2014" name="PLoS ONE">
        <title>De novo Genome Assembly of the Fungal Plant Pathogen Pyrenophora semeniperda.</title>
        <authorList>
            <person name="Soliai M.M."/>
            <person name="Meyer S.E."/>
            <person name="Udall J.A."/>
            <person name="Elzinga D.E."/>
            <person name="Hermansen R.A."/>
            <person name="Bodily P.M."/>
            <person name="Hart A.A."/>
            <person name="Coleman C.E."/>
        </authorList>
    </citation>
    <scope>NUCLEOTIDE SEQUENCE [LARGE SCALE GENOMIC DNA]</scope>
    <source>
        <strain evidence="2 3">CCB06</strain>
        <tissue evidence="2">Mycelium</tissue>
    </source>
</reference>
<dbReference type="Proteomes" id="UP000265663">
    <property type="component" value="Unassembled WGS sequence"/>
</dbReference>
<feature type="region of interest" description="Disordered" evidence="1">
    <location>
        <begin position="1"/>
        <end position="21"/>
    </location>
</feature>
<feature type="compositionally biased region" description="Basic residues" evidence="1">
    <location>
        <begin position="281"/>
        <end position="290"/>
    </location>
</feature>
<name>A0A3M7M7U3_9PLEO</name>
<feature type="compositionally biased region" description="Pro residues" evidence="1">
    <location>
        <begin position="237"/>
        <end position="247"/>
    </location>
</feature>
<sequence length="364" mass="39324">MSPKNPIKTMAETSPQHQSDHVRSVYGDGYAERNHALLVAHAVHLGTVGAIDEHMVAELTKPIMKMREQSIKYSQQYLAAHPDYTGENVDAIPTLQMARKHQRDRDAAQMKLLVDYRAGKIDIWGRCVNGNGESETSSSCSSGASIADQGIEDEFDVTSLALIKEHTSDTKDAADGSFTASSLSSLPDTSTTNIHSPKPAIAEDKHSDGGAEDMEASSSSPLSSPVKDHFSAGASPPTTPPPPPSQRPLPSLAVPLKLTTPEPNLPSCSTKRPTKDTSQRARVRSRRHVSPLKPLPGKSTYESLDYYKAAALCRKRGICSGGNVQEVRNTLIQDDKNVQLGLQRSFQRNGHKRKKAEGAGGKGE</sequence>
<dbReference type="AlphaFoldDB" id="A0A3M7M7U3"/>
<feature type="compositionally biased region" description="Low complexity" evidence="1">
    <location>
        <begin position="179"/>
        <end position="192"/>
    </location>
</feature>
<accession>A0A3M7M7U3</accession>
<keyword evidence="3" id="KW-1185">Reference proteome</keyword>
<evidence type="ECO:0000313" key="2">
    <source>
        <dbReference type="EMBL" id="RMZ70459.1"/>
    </source>
</evidence>